<dbReference type="PANTHER" id="PTHR30290:SF9">
    <property type="entry name" value="OLIGOPEPTIDE-BINDING PROTEIN APPA"/>
    <property type="match status" value="1"/>
</dbReference>
<evidence type="ECO:0000256" key="4">
    <source>
        <dbReference type="SAM" id="SignalP"/>
    </source>
</evidence>
<dbReference type="Gene3D" id="3.40.190.10">
    <property type="entry name" value="Periplasmic binding protein-like II"/>
    <property type="match status" value="1"/>
</dbReference>
<dbReference type="EMBL" id="PYGA01000003">
    <property type="protein sequence ID" value="PSK99572.1"/>
    <property type="molecule type" value="Genomic_DNA"/>
</dbReference>
<dbReference type="GO" id="GO:0042597">
    <property type="term" value="C:periplasmic space"/>
    <property type="evidence" value="ECO:0007669"/>
    <property type="project" value="UniProtKB-ARBA"/>
</dbReference>
<keyword evidence="7" id="KW-1185">Reference proteome</keyword>
<feature type="signal peptide" evidence="4">
    <location>
        <begin position="1"/>
        <end position="27"/>
    </location>
</feature>
<name>A0A2P8DQT5_9ACTN</name>
<sequence length="530" mass="57287">MSEQRRSSRIRPWAAAAAGAAVLAAAAGCTGGASDDGAGASLTYALGDEPEQLNPVLVDEHLDPVTEMVFRGLTAHDADNRIVPSLAESWDVGDGGRTYNFTLRDDVTWHDGAEFGADDVVFTVREVRDGGLPTSHKFAGVEKVTAPDDRTVVIELAEPAPALLDSLSNGILPEHLLADKGIDDPEFGRAPVGTGPFRLERWEHREYAELRAFADYHEGPPGLDEVVVAYVPDAATRLIRLRNGEVDAASLEPRQAAQAAQAAGDDGTRLAVYPTADYRGILFNMADGMFDDPAPRRAMNHAVDREAVVTTVLHGYGAPASGPLDRSAFHTGGDGYGFDPDRVESIMADAGYRRNGDGIWTGDDGPVEFELTTFAEDGLRAAMIEVLATQLREQGFDVTAEPTPRDSVDWAEVQAFLIGWGTPYDPDGSLYGPFHSTEALGKGGSNYGSYANKKVDGALDRGRRTGGTEERRDAYADLQRELVDDPPYVWVSYLDAVNAVPADLEGPRERTLAHHGYGFFWNVHDWTRAD</sequence>
<organism evidence="6 7">
    <name type="scientific">Murinocardiopsis flavida</name>
    <dbReference type="NCBI Taxonomy" id="645275"/>
    <lineage>
        <taxon>Bacteria</taxon>
        <taxon>Bacillati</taxon>
        <taxon>Actinomycetota</taxon>
        <taxon>Actinomycetes</taxon>
        <taxon>Streptosporangiales</taxon>
        <taxon>Nocardiopsidaceae</taxon>
        <taxon>Murinocardiopsis</taxon>
    </lineage>
</organism>
<dbReference type="Gene3D" id="3.10.105.10">
    <property type="entry name" value="Dipeptide-binding Protein, Domain 3"/>
    <property type="match status" value="1"/>
</dbReference>
<keyword evidence="2" id="KW-0813">Transport</keyword>
<dbReference type="GO" id="GO:0015833">
    <property type="term" value="P:peptide transport"/>
    <property type="evidence" value="ECO:0007669"/>
    <property type="project" value="TreeGrafter"/>
</dbReference>
<protein>
    <submittedName>
        <fullName evidence="6">Peptide/nickel transport system substrate-binding protein</fullName>
    </submittedName>
</protein>
<dbReference type="Gene3D" id="3.90.76.10">
    <property type="entry name" value="Dipeptide-binding Protein, Domain 1"/>
    <property type="match status" value="1"/>
</dbReference>
<gene>
    <name evidence="6" type="ORF">CLV63_103297</name>
</gene>
<dbReference type="InterPro" id="IPR000914">
    <property type="entry name" value="SBP_5_dom"/>
</dbReference>
<comment type="caution">
    <text evidence="6">The sequence shown here is derived from an EMBL/GenBank/DDBJ whole genome shotgun (WGS) entry which is preliminary data.</text>
</comment>
<accession>A0A2P8DQT5</accession>
<dbReference type="PIRSF" id="PIRSF002741">
    <property type="entry name" value="MppA"/>
    <property type="match status" value="1"/>
</dbReference>
<evidence type="ECO:0000259" key="5">
    <source>
        <dbReference type="Pfam" id="PF00496"/>
    </source>
</evidence>
<feature type="chain" id="PRO_5039384920" evidence="4">
    <location>
        <begin position="28"/>
        <end position="530"/>
    </location>
</feature>
<proteinExistence type="inferred from homology"/>
<feature type="domain" description="Solute-binding protein family 5" evidence="5">
    <location>
        <begin position="82"/>
        <end position="437"/>
    </location>
</feature>
<dbReference type="GO" id="GO:0043190">
    <property type="term" value="C:ATP-binding cassette (ABC) transporter complex"/>
    <property type="evidence" value="ECO:0007669"/>
    <property type="project" value="InterPro"/>
</dbReference>
<dbReference type="RefSeq" id="WP_245928610.1">
    <property type="nucleotide sequence ID" value="NZ_PYGA01000003.1"/>
</dbReference>
<evidence type="ECO:0000313" key="6">
    <source>
        <dbReference type="EMBL" id="PSK99572.1"/>
    </source>
</evidence>
<evidence type="ECO:0000256" key="3">
    <source>
        <dbReference type="ARBA" id="ARBA00022729"/>
    </source>
</evidence>
<dbReference type="Pfam" id="PF00496">
    <property type="entry name" value="SBP_bac_5"/>
    <property type="match status" value="1"/>
</dbReference>
<comment type="similarity">
    <text evidence="1">Belongs to the bacterial solute-binding protein 5 family.</text>
</comment>
<evidence type="ECO:0000256" key="2">
    <source>
        <dbReference type="ARBA" id="ARBA00022448"/>
    </source>
</evidence>
<evidence type="ECO:0000313" key="7">
    <source>
        <dbReference type="Proteomes" id="UP000240542"/>
    </source>
</evidence>
<keyword evidence="3 4" id="KW-0732">Signal</keyword>
<dbReference type="InterPro" id="IPR030678">
    <property type="entry name" value="Peptide/Ni-bd"/>
</dbReference>
<reference evidence="6 7" key="1">
    <citation type="submission" date="2018-03" db="EMBL/GenBank/DDBJ databases">
        <title>Genomic Encyclopedia of Archaeal and Bacterial Type Strains, Phase II (KMG-II): from individual species to whole genera.</title>
        <authorList>
            <person name="Goeker M."/>
        </authorList>
    </citation>
    <scope>NUCLEOTIDE SEQUENCE [LARGE SCALE GENOMIC DNA]</scope>
    <source>
        <strain evidence="6 7">DSM 45312</strain>
    </source>
</reference>
<dbReference type="SUPFAM" id="SSF53850">
    <property type="entry name" value="Periplasmic binding protein-like II"/>
    <property type="match status" value="1"/>
</dbReference>
<dbReference type="GO" id="GO:1904680">
    <property type="term" value="F:peptide transmembrane transporter activity"/>
    <property type="evidence" value="ECO:0007669"/>
    <property type="project" value="TreeGrafter"/>
</dbReference>
<evidence type="ECO:0000256" key="1">
    <source>
        <dbReference type="ARBA" id="ARBA00005695"/>
    </source>
</evidence>
<dbReference type="PROSITE" id="PS51257">
    <property type="entry name" value="PROKAR_LIPOPROTEIN"/>
    <property type="match status" value="1"/>
</dbReference>
<dbReference type="AlphaFoldDB" id="A0A2P8DQT5"/>
<dbReference type="InterPro" id="IPR039424">
    <property type="entry name" value="SBP_5"/>
</dbReference>
<dbReference type="Proteomes" id="UP000240542">
    <property type="component" value="Unassembled WGS sequence"/>
</dbReference>
<dbReference type="PANTHER" id="PTHR30290">
    <property type="entry name" value="PERIPLASMIC BINDING COMPONENT OF ABC TRANSPORTER"/>
    <property type="match status" value="1"/>
</dbReference>